<dbReference type="SUPFAM" id="SSF49842">
    <property type="entry name" value="TNF-like"/>
    <property type="match status" value="1"/>
</dbReference>
<protein>
    <submittedName>
        <fullName evidence="6">(Atlantic silverside) hypothetical protein</fullName>
    </submittedName>
</protein>
<dbReference type="GO" id="GO:0005576">
    <property type="term" value="C:extracellular region"/>
    <property type="evidence" value="ECO:0007669"/>
    <property type="project" value="UniProtKB-SubCell"/>
</dbReference>
<dbReference type="PROSITE" id="PS50871">
    <property type="entry name" value="C1Q"/>
    <property type="match status" value="1"/>
</dbReference>
<organism evidence="6 7">
    <name type="scientific">Menidia menidia</name>
    <name type="common">Atlantic silverside</name>
    <dbReference type="NCBI Taxonomy" id="238744"/>
    <lineage>
        <taxon>Eukaryota</taxon>
        <taxon>Metazoa</taxon>
        <taxon>Chordata</taxon>
        <taxon>Craniata</taxon>
        <taxon>Vertebrata</taxon>
        <taxon>Euteleostomi</taxon>
        <taxon>Actinopterygii</taxon>
        <taxon>Neopterygii</taxon>
        <taxon>Teleostei</taxon>
        <taxon>Neoteleostei</taxon>
        <taxon>Acanthomorphata</taxon>
        <taxon>Ovalentaria</taxon>
        <taxon>Atherinomorphae</taxon>
        <taxon>Atheriniformes</taxon>
        <taxon>Atherinopsidae</taxon>
        <taxon>Menidiinae</taxon>
        <taxon>Menidia</taxon>
    </lineage>
</organism>
<comment type="subcellular location">
    <subcellularLocation>
        <location evidence="1">Secreted</location>
    </subcellularLocation>
</comment>
<evidence type="ECO:0000256" key="2">
    <source>
        <dbReference type="ARBA" id="ARBA00022525"/>
    </source>
</evidence>
<dbReference type="AlphaFoldDB" id="A0A8S4BDJ8"/>
<dbReference type="InterPro" id="IPR001073">
    <property type="entry name" value="C1q_dom"/>
</dbReference>
<dbReference type="InterPro" id="IPR050822">
    <property type="entry name" value="Cerebellin_Synaptic_Org"/>
</dbReference>
<dbReference type="PANTHER" id="PTHR22923:SF102">
    <property type="entry name" value="CEREBELLIN 13-RELATED"/>
    <property type="match status" value="1"/>
</dbReference>
<evidence type="ECO:0000256" key="4">
    <source>
        <dbReference type="SAM" id="Coils"/>
    </source>
</evidence>
<dbReference type="OrthoDB" id="6154955at2759"/>
<proteinExistence type="predicted"/>
<evidence type="ECO:0000256" key="1">
    <source>
        <dbReference type="ARBA" id="ARBA00004613"/>
    </source>
</evidence>
<comment type="caution">
    <text evidence="6">The sequence shown here is derived from an EMBL/GenBank/DDBJ whole genome shotgun (WGS) entry which is preliminary data.</text>
</comment>
<evidence type="ECO:0000313" key="6">
    <source>
        <dbReference type="EMBL" id="CAG5929468.1"/>
    </source>
</evidence>
<gene>
    <name evidence="6" type="ORF">MMEN_LOCUS13098</name>
</gene>
<evidence type="ECO:0000259" key="5">
    <source>
        <dbReference type="PROSITE" id="PS50871"/>
    </source>
</evidence>
<feature type="coiled-coil region" evidence="4">
    <location>
        <begin position="112"/>
        <end position="160"/>
    </location>
</feature>
<keyword evidence="7" id="KW-1185">Reference proteome</keyword>
<name>A0A8S4BDJ8_9TELE</name>
<feature type="coiled-coil region" evidence="4">
    <location>
        <begin position="16"/>
        <end position="78"/>
    </location>
</feature>
<accession>A0A8S4BDJ8</accession>
<feature type="domain" description="C1q" evidence="5">
    <location>
        <begin position="193"/>
        <end position="328"/>
    </location>
</feature>
<keyword evidence="2" id="KW-0964">Secreted</keyword>
<evidence type="ECO:0000256" key="3">
    <source>
        <dbReference type="ARBA" id="ARBA00022729"/>
    </source>
</evidence>
<dbReference type="PRINTS" id="PR00007">
    <property type="entry name" value="COMPLEMNTC1Q"/>
</dbReference>
<dbReference type="SMART" id="SM00110">
    <property type="entry name" value="C1Q"/>
    <property type="match status" value="1"/>
</dbReference>
<dbReference type="Gene3D" id="2.60.120.40">
    <property type="match status" value="1"/>
</dbReference>
<dbReference type="EMBL" id="CAJRST010014446">
    <property type="protein sequence ID" value="CAG5929468.1"/>
    <property type="molecule type" value="Genomic_DNA"/>
</dbReference>
<keyword evidence="3" id="KW-0732">Signal</keyword>
<evidence type="ECO:0000313" key="7">
    <source>
        <dbReference type="Proteomes" id="UP000677803"/>
    </source>
</evidence>
<dbReference type="InterPro" id="IPR008983">
    <property type="entry name" value="Tumour_necrosis_fac-like_dom"/>
</dbReference>
<sequence>MLKESFSVLRKENEALTNLTKKNLNQQSDISELKSKVSELIKHKERVSGNFSEVEERLDLTENQLIEKKAKLENLEMETAAAFNDTKRLLGLYMRELSQLNTTAQDIELKVEAKLTATRRALEDELKKVQGENKAFSTSLKKQEAEVSELKNKTRSKLADVKGQLKDRNHTVDFLVTKIKDLEERLEEKCEPKEMKKVAFSARIVSPSHVFTGPRTTYGSKVLIFDRVFTNVGIAYNGKTGIFTAPVKGVYQFTFMTFGYNVRASGAILMRNRRYKVSTWESSSYYHSNTASNTVILELNVRDCISIVLCKGVKIYSGVFSGFLIFPL</sequence>
<keyword evidence="4" id="KW-0175">Coiled coil</keyword>
<dbReference type="Pfam" id="PF00386">
    <property type="entry name" value="C1q"/>
    <property type="match status" value="1"/>
</dbReference>
<dbReference type="Proteomes" id="UP000677803">
    <property type="component" value="Unassembled WGS sequence"/>
</dbReference>
<dbReference type="PANTHER" id="PTHR22923">
    <property type="entry name" value="CEREBELLIN-RELATED"/>
    <property type="match status" value="1"/>
</dbReference>
<reference evidence="6" key="1">
    <citation type="submission" date="2021-05" db="EMBL/GenBank/DDBJ databases">
        <authorList>
            <person name="Tigano A."/>
        </authorList>
    </citation>
    <scope>NUCLEOTIDE SEQUENCE</scope>
</reference>